<dbReference type="PROSITE" id="PS50965">
    <property type="entry name" value="NERD"/>
    <property type="match status" value="1"/>
</dbReference>
<dbReference type="RefSeq" id="WP_075528822.1">
    <property type="nucleotide sequence ID" value="NZ_CP017560.1"/>
</dbReference>
<reference evidence="2 3" key="1">
    <citation type="submission" date="2016-09" db="EMBL/GenBank/DDBJ databases">
        <title>Complete genome sequence of the Lysinibacillus sphaericus LMG 22257, a specie of Bacillus with ureolytic activity that can effectively biodeposit calcium carbonate.</title>
        <authorList>
            <person name="Yan W."/>
        </authorList>
    </citation>
    <scope>NUCLEOTIDE SEQUENCE [LARGE SCALE GENOMIC DNA]</scope>
    <source>
        <strain evidence="2 3">LMG 22257</strain>
    </source>
</reference>
<dbReference type="Pfam" id="PF08378">
    <property type="entry name" value="NERD"/>
    <property type="match status" value="1"/>
</dbReference>
<dbReference type="Proteomes" id="UP000185746">
    <property type="component" value="Chromosome"/>
</dbReference>
<dbReference type="InterPro" id="IPR011528">
    <property type="entry name" value="NERD"/>
</dbReference>
<proteinExistence type="predicted"/>
<dbReference type="AlphaFoldDB" id="A0A1D8JIW3"/>
<feature type="domain" description="NERD" evidence="1">
    <location>
        <begin position="1"/>
        <end position="108"/>
    </location>
</feature>
<organism evidence="2 3">
    <name type="scientific">Sporosarcina ureilytica</name>
    <dbReference type="NCBI Taxonomy" id="298596"/>
    <lineage>
        <taxon>Bacteria</taxon>
        <taxon>Bacillati</taxon>
        <taxon>Bacillota</taxon>
        <taxon>Bacilli</taxon>
        <taxon>Bacillales</taxon>
        <taxon>Caryophanaceae</taxon>
        <taxon>Sporosarcina</taxon>
    </lineage>
</organism>
<keyword evidence="3" id="KW-1185">Reference proteome</keyword>
<gene>
    <name evidence="2" type="ORF">BI350_14665</name>
</gene>
<protein>
    <recommendedName>
        <fullName evidence="1">NERD domain-containing protein</fullName>
    </recommendedName>
</protein>
<sequence>MHEINFPPSTKILKNIKLQVNPHYLFEIDTLILSPSRIILLEIKNYNGTVYFDEESGKTIRVSPTGKKDYFDCVIHQLIRTETALSRWLANRNINVSIEGVLVMANQRTIIHEMPKTVLVKYRKQLPRYISGLPKLSAILSGEEITRIVKKIEESSRENYRLACERFNFQPSELKSGVLCSDCNGLMNRKRGQKWRCLSCGKYATQELYQVLEDWFLLIKPTISNAECRAFLNLESKYAASIILRHSKLSRKGKPPKTHYFYADQEQLYRK</sequence>
<accession>A0A1D8JIW3</accession>
<dbReference type="KEGG" id="surl:BI350_14665"/>
<evidence type="ECO:0000313" key="2">
    <source>
        <dbReference type="EMBL" id="AOV08656.1"/>
    </source>
</evidence>
<evidence type="ECO:0000259" key="1">
    <source>
        <dbReference type="PROSITE" id="PS50965"/>
    </source>
</evidence>
<name>A0A1D8JIW3_9BACL</name>
<dbReference type="EMBL" id="CP017560">
    <property type="protein sequence ID" value="AOV08656.1"/>
    <property type="molecule type" value="Genomic_DNA"/>
</dbReference>
<evidence type="ECO:0000313" key="3">
    <source>
        <dbReference type="Proteomes" id="UP000185746"/>
    </source>
</evidence>